<evidence type="ECO:0000259" key="1">
    <source>
        <dbReference type="Pfam" id="PF03171"/>
    </source>
</evidence>
<evidence type="ECO:0000313" key="3">
    <source>
        <dbReference type="Proteomes" id="UP001212997"/>
    </source>
</evidence>
<feature type="domain" description="Isopenicillin N synthase-like Fe(2+) 2OG dioxygenase" evidence="1">
    <location>
        <begin position="18"/>
        <end position="102"/>
    </location>
</feature>
<dbReference type="InterPro" id="IPR027443">
    <property type="entry name" value="IPNS-like_sf"/>
</dbReference>
<sequence length="176" mass="20117">MKYSKFSPEENLKLNGLWGRGHTDLGSWTLLFRQPVAALQIQNHKTGEWKWVKPQDATLTVNASDALSFLTGGYVKSTIHRVAVPPKDQQHVDRLGLLYFSRPNNDVPLATIKESPVLQREGFTQNTFEKSGNTVPTMEEWTFAKQKWQRTKNVVRGDPKFETAQILPGYNERIYA</sequence>
<organism evidence="2 3">
    <name type="scientific">Meripilus lineatus</name>
    <dbReference type="NCBI Taxonomy" id="2056292"/>
    <lineage>
        <taxon>Eukaryota</taxon>
        <taxon>Fungi</taxon>
        <taxon>Dikarya</taxon>
        <taxon>Basidiomycota</taxon>
        <taxon>Agaricomycotina</taxon>
        <taxon>Agaricomycetes</taxon>
        <taxon>Polyporales</taxon>
        <taxon>Meripilaceae</taxon>
        <taxon>Meripilus</taxon>
    </lineage>
</organism>
<name>A0AAD5VDX9_9APHY</name>
<dbReference type="InterPro" id="IPR050231">
    <property type="entry name" value="Iron_ascorbate_oxido_reductase"/>
</dbReference>
<reference evidence="2" key="1">
    <citation type="submission" date="2022-07" db="EMBL/GenBank/DDBJ databases">
        <title>Genome Sequence of Physisporinus lineatus.</title>
        <authorList>
            <person name="Buettner E."/>
        </authorList>
    </citation>
    <scope>NUCLEOTIDE SEQUENCE</scope>
    <source>
        <strain evidence="2">VT162</strain>
    </source>
</reference>
<dbReference type="InterPro" id="IPR044861">
    <property type="entry name" value="IPNS-like_FE2OG_OXY"/>
</dbReference>
<dbReference type="EMBL" id="JANAWD010000011">
    <property type="protein sequence ID" value="KAJ3491513.1"/>
    <property type="molecule type" value="Genomic_DNA"/>
</dbReference>
<dbReference type="Proteomes" id="UP001212997">
    <property type="component" value="Unassembled WGS sequence"/>
</dbReference>
<gene>
    <name evidence="2" type="ORF">NLI96_g667</name>
</gene>
<evidence type="ECO:0000313" key="2">
    <source>
        <dbReference type="EMBL" id="KAJ3491513.1"/>
    </source>
</evidence>
<dbReference type="Pfam" id="PF03171">
    <property type="entry name" value="2OG-FeII_Oxy"/>
    <property type="match status" value="1"/>
</dbReference>
<accession>A0AAD5VDX9</accession>
<proteinExistence type="predicted"/>
<dbReference type="AlphaFoldDB" id="A0AAD5VDX9"/>
<keyword evidence="3" id="KW-1185">Reference proteome</keyword>
<dbReference type="PANTHER" id="PTHR47990">
    <property type="entry name" value="2-OXOGLUTARATE (2OG) AND FE(II)-DEPENDENT OXYGENASE SUPERFAMILY PROTEIN-RELATED"/>
    <property type="match status" value="1"/>
</dbReference>
<comment type="caution">
    <text evidence="2">The sequence shown here is derived from an EMBL/GenBank/DDBJ whole genome shotgun (WGS) entry which is preliminary data.</text>
</comment>
<dbReference type="Gene3D" id="2.60.120.330">
    <property type="entry name" value="B-lactam Antibiotic, Isopenicillin N Synthase, Chain"/>
    <property type="match status" value="1"/>
</dbReference>
<protein>
    <recommendedName>
        <fullName evidence="1">Isopenicillin N synthase-like Fe(2+) 2OG dioxygenase domain-containing protein</fullName>
    </recommendedName>
</protein>
<dbReference type="SUPFAM" id="SSF51197">
    <property type="entry name" value="Clavaminate synthase-like"/>
    <property type="match status" value="1"/>
</dbReference>